<keyword evidence="3" id="KW-1185">Reference proteome</keyword>
<keyword evidence="2" id="KW-0614">Plasmid</keyword>
<dbReference type="HOGENOM" id="CLU_063450_1_0_5"/>
<dbReference type="OrthoDB" id="8453373at2"/>
<dbReference type="Proteomes" id="UP000000361">
    <property type="component" value="Chromosome 1"/>
</dbReference>
<accession>A1BBX0</accession>
<dbReference type="EMBL" id="CP000491">
    <property type="protein sequence ID" value="ABL73014.1"/>
    <property type="molecule type" value="Genomic_DNA"/>
</dbReference>
<geneLocation type="plasmid" evidence="3">
    <name>pPD1222</name>
</geneLocation>
<evidence type="ECO:0000313" key="2">
    <source>
        <dbReference type="EMBL" id="ABL73014.1"/>
    </source>
</evidence>
<dbReference type="InterPro" id="IPR016181">
    <property type="entry name" value="Acyl_CoA_acyltransferase"/>
</dbReference>
<reference evidence="3" key="1">
    <citation type="submission" date="2006-12" db="EMBL/GenBank/DDBJ databases">
        <title>Complete sequence of plasmid 1 of Paracoccus denitrificans PD1222.</title>
        <authorList>
            <person name="Copeland A."/>
            <person name="Lucas S."/>
            <person name="Lapidus A."/>
            <person name="Barry K."/>
            <person name="Detter J.C."/>
            <person name="Glavina del Rio T."/>
            <person name="Hammon N."/>
            <person name="Israni S."/>
            <person name="Dalin E."/>
            <person name="Tice H."/>
            <person name="Pitluck S."/>
            <person name="Munk A.C."/>
            <person name="Brettin T."/>
            <person name="Bruce D."/>
            <person name="Han C."/>
            <person name="Tapia R."/>
            <person name="Gilna P."/>
            <person name="Schmutz J."/>
            <person name="Larimer F."/>
            <person name="Land M."/>
            <person name="Hauser L."/>
            <person name="Kyrpides N."/>
            <person name="Lykidis A."/>
            <person name="Spiro S."/>
            <person name="Richardson D.J."/>
            <person name="Moir J.W.B."/>
            <person name="Ferguson S.J."/>
            <person name="van Spanning R.J.M."/>
            <person name="Richardson P."/>
        </authorList>
    </citation>
    <scope>NUCLEOTIDE SEQUENCE [LARGE SCALE GENOMIC DNA]</scope>
    <source>
        <strain evidence="3">Pd 1222</strain>
        <plasmid evidence="3">pPD1222</plasmid>
    </source>
</reference>
<organism evidence="2 3">
    <name type="scientific">Paracoccus denitrificans (strain Pd 1222)</name>
    <dbReference type="NCBI Taxonomy" id="318586"/>
    <lineage>
        <taxon>Bacteria</taxon>
        <taxon>Pseudomonadati</taxon>
        <taxon>Pseudomonadota</taxon>
        <taxon>Alphaproteobacteria</taxon>
        <taxon>Rhodobacterales</taxon>
        <taxon>Paracoccaceae</taxon>
        <taxon>Paracoccus</taxon>
    </lineage>
</organism>
<evidence type="ECO:0000259" key="1">
    <source>
        <dbReference type="PROSITE" id="PS51186"/>
    </source>
</evidence>
<dbReference type="PANTHER" id="PTHR47237:SF2">
    <property type="entry name" value="BLL4206 PROTEIN"/>
    <property type="match status" value="1"/>
</dbReference>
<proteinExistence type="predicted"/>
<dbReference type="eggNOG" id="COG2153">
    <property type="taxonomic scope" value="Bacteria"/>
</dbReference>
<dbReference type="Gene3D" id="3.40.630.30">
    <property type="match status" value="1"/>
</dbReference>
<keyword evidence="2" id="KW-0808">Transferase</keyword>
<dbReference type="Pfam" id="PF18014">
    <property type="entry name" value="Acetyltransf_18"/>
    <property type="match status" value="1"/>
</dbReference>
<dbReference type="SUPFAM" id="SSF55729">
    <property type="entry name" value="Acyl-CoA N-acyltransferases (Nat)"/>
    <property type="match status" value="1"/>
</dbReference>
<dbReference type="PANTHER" id="PTHR47237">
    <property type="entry name" value="SLL0310 PROTEIN"/>
    <property type="match status" value="1"/>
</dbReference>
<sequence>MQANPTKTVETFALVAQPMTRADIPRLHELSVGVGWMHRPEDWEAVLGLGKGLFVVDEIGRAVASAMWFPMGDELASIGMVITAPRLQEYGTGRWLMEQILGQTTGRDLMLSATHAAYKLYCSLGLQPGPTIFQHNGFVTDAPPGTAPPEAEVRPLHPEDEAAIRALDARAFTAQRQAVLDHLLSVGQGTVLLRQGHIAGFAFCRRFGRGHVIGPVVADTEAEAIALISPHIRAHAGGFVRMDTRQAEGPLRDHLTACGMKLHETATSMSRGAERFQQQTPRIFGLFSQALG</sequence>
<dbReference type="RefSeq" id="WP_011751172.1">
    <property type="nucleotide sequence ID" value="NC_008688.1"/>
</dbReference>
<dbReference type="PROSITE" id="PS51186">
    <property type="entry name" value="GNAT"/>
    <property type="match status" value="1"/>
</dbReference>
<dbReference type="InterPro" id="IPR041496">
    <property type="entry name" value="YitH/HolE_GNAT"/>
</dbReference>
<dbReference type="GO" id="GO:0016747">
    <property type="term" value="F:acyltransferase activity, transferring groups other than amino-acyl groups"/>
    <property type="evidence" value="ECO:0007669"/>
    <property type="project" value="InterPro"/>
</dbReference>
<dbReference type="GeneID" id="93454376"/>
<dbReference type="AlphaFoldDB" id="A1BBX0"/>
<evidence type="ECO:0000313" key="3">
    <source>
        <dbReference type="Proteomes" id="UP000000361"/>
    </source>
</evidence>
<gene>
    <name evidence="2" type="ordered locus">Pden_4954</name>
</gene>
<dbReference type="KEGG" id="pde:Pden_4954"/>
<dbReference type="EnsemblBacteria" id="ABL73014">
    <property type="protein sequence ID" value="ABL73014"/>
    <property type="gene ID" value="Pden_4954"/>
</dbReference>
<dbReference type="InterPro" id="IPR000182">
    <property type="entry name" value="GNAT_dom"/>
</dbReference>
<dbReference type="InterPro" id="IPR052729">
    <property type="entry name" value="Acyl/Acetyltrans_Enzymes"/>
</dbReference>
<dbReference type="Gene3D" id="3.40.630.90">
    <property type="match status" value="1"/>
</dbReference>
<name>A1BBX0_PARDP</name>
<protein>
    <submittedName>
        <fullName evidence="2">Putative acetyltransferase protein</fullName>
    </submittedName>
</protein>
<feature type="domain" description="N-acetyltransferase" evidence="1">
    <location>
        <begin position="14"/>
        <end position="160"/>
    </location>
</feature>